<dbReference type="WBParaSite" id="HCON_00006270-00001">
    <property type="protein sequence ID" value="HCON_00006270-00001"/>
    <property type="gene ID" value="HCON_00006270"/>
</dbReference>
<evidence type="ECO:0000256" key="10">
    <source>
        <dbReference type="SAM" id="SignalP"/>
    </source>
</evidence>
<feature type="signal peptide" evidence="10">
    <location>
        <begin position="1"/>
        <end position="20"/>
    </location>
</feature>
<sequence length="347" mass="38528">KYVILALCIYISQAAPASEADVLASLKDKKISTEAQMLSGEQLLKYLKTNQNLFEAEVTPHSQNMVHKLMDFKYIDQNRMPVAGDADDDEDDDIPESFDARLHWSNCPSLRHIRDQANCGSCWAVSSASAFSDRVCIATGGEKQVYVSATDILSCCHLCGEGCNGGYPIEAFYYLTYRGAVTGGDYGATDCCRPYPFHPCGHHGNETYYGECPEDGSTPECVRKCQEGYETEYHEDRVRGEDAYRLPIGSVKAIQKEIMRNGPVVAAFIVFDDFSFYRKGIYAHVAGSPRGGHAVKIIGWGTEHGVPYWIIANSWHSDWGEDGYFRMVRGINDCGIETNVVAGKFKP</sequence>
<evidence type="ECO:0000313" key="13">
    <source>
        <dbReference type="WBParaSite" id="HCON_00006270-00001"/>
    </source>
</evidence>
<dbReference type="SUPFAM" id="SSF54001">
    <property type="entry name" value="Cysteine proteinases"/>
    <property type="match status" value="1"/>
</dbReference>
<comment type="function">
    <text evidence="9">Expression of the protease correlates with blood-feeding and suggests a role for the protease in blood digestion.</text>
</comment>
<dbReference type="PROSITE" id="PS00139">
    <property type="entry name" value="THIOL_PROTEASE_CYS"/>
    <property type="match status" value="1"/>
</dbReference>
<dbReference type="AlphaFoldDB" id="A0A7I4XSR7"/>
<keyword evidence="5" id="KW-0788">Thiol protease</keyword>
<dbReference type="Gene3D" id="3.90.70.10">
    <property type="entry name" value="Cysteine proteinases"/>
    <property type="match status" value="1"/>
</dbReference>
<name>A0A7I4XSR7_HAECO</name>
<dbReference type="OMA" id="RINTNHT"/>
<evidence type="ECO:0000256" key="1">
    <source>
        <dbReference type="ARBA" id="ARBA00008455"/>
    </source>
</evidence>
<accession>A0A7I4XSR7</accession>
<keyword evidence="8" id="KW-0325">Glycoprotein</keyword>
<reference evidence="13" key="1">
    <citation type="submission" date="2020-12" db="UniProtKB">
        <authorList>
            <consortium name="WormBaseParasite"/>
        </authorList>
    </citation>
    <scope>IDENTIFICATION</scope>
    <source>
        <strain evidence="13">MHco3</strain>
    </source>
</reference>
<evidence type="ECO:0000256" key="6">
    <source>
        <dbReference type="ARBA" id="ARBA00023145"/>
    </source>
</evidence>
<evidence type="ECO:0000256" key="4">
    <source>
        <dbReference type="ARBA" id="ARBA00022801"/>
    </source>
</evidence>
<evidence type="ECO:0000256" key="9">
    <source>
        <dbReference type="ARBA" id="ARBA00057399"/>
    </source>
</evidence>
<feature type="domain" description="Peptidase C1A papain C-terminal" evidence="11">
    <location>
        <begin position="94"/>
        <end position="344"/>
    </location>
</feature>
<dbReference type="InterPro" id="IPR000668">
    <property type="entry name" value="Peptidase_C1A_C"/>
</dbReference>
<evidence type="ECO:0000256" key="7">
    <source>
        <dbReference type="ARBA" id="ARBA00023157"/>
    </source>
</evidence>
<keyword evidence="3 10" id="KW-0732">Signal</keyword>
<dbReference type="FunFam" id="3.90.70.10:FF:000031">
    <property type="entry name" value="Cathepsin B"/>
    <property type="match status" value="1"/>
</dbReference>
<keyword evidence="6" id="KW-0865">Zymogen</keyword>
<dbReference type="GO" id="GO:0008234">
    <property type="term" value="F:cysteine-type peptidase activity"/>
    <property type="evidence" value="ECO:0007669"/>
    <property type="project" value="UniProtKB-KW"/>
</dbReference>
<dbReference type="InterPro" id="IPR013128">
    <property type="entry name" value="Peptidase_C1A"/>
</dbReference>
<dbReference type="SMART" id="SM00645">
    <property type="entry name" value="Pept_C1"/>
    <property type="match status" value="1"/>
</dbReference>
<evidence type="ECO:0000256" key="5">
    <source>
        <dbReference type="ARBA" id="ARBA00022807"/>
    </source>
</evidence>
<dbReference type="Proteomes" id="UP000025227">
    <property type="component" value="Unplaced"/>
</dbReference>
<organism evidence="12 13">
    <name type="scientific">Haemonchus contortus</name>
    <name type="common">Barber pole worm</name>
    <dbReference type="NCBI Taxonomy" id="6289"/>
    <lineage>
        <taxon>Eukaryota</taxon>
        <taxon>Metazoa</taxon>
        <taxon>Ecdysozoa</taxon>
        <taxon>Nematoda</taxon>
        <taxon>Chromadorea</taxon>
        <taxon>Rhabditida</taxon>
        <taxon>Rhabditina</taxon>
        <taxon>Rhabditomorpha</taxon>
        <taxon>Strongyloidea</taxon>
        <taxon>Trichostrongylidae</taxon>
        <taxon>Haemonchus</taxon>
    </lineage>
</organism>
<evidence type="ECO:0000313" key="12">
    <source>
        <dbReference type="Proteomes" id="UP000025227"/>
    </source>
</evidence>
<protein>
    <submittedName>
        <fullName evidence="13">Pept_C1 domain-containing protein</fullName>
    </submittedName>
</protein>
<evidence type="ECO:0000256" key="2">
    <source>
        <dbReference type="ARBA" id="ARBA00022670"/>
    </source>
</evidence>
<comment type="similarity">
    <text evidence="1">Belongs to the peptidase C1 family.</text>
</comment>
<dbReference type="CDD" id="cd02620">
    <property type="entry name" value="Peptidase_C1A_CathepsinB"/>
    <property type="match status" value="1"/>
</dbReference>
<keyword evidence="4" id="KW-0378">Hydrolase</keyword>
<proteinExistence type="inferred from homology"/>
<dbReference type="InterPro" id="IPR000169">
    <property type="entry name" value="Pept_cys_AS"/>
</dbReference>
<dbReference type="GO" id="GO:0006508">
    <property type="term" value="P:proteolysis"/>
    <property type="evidence" value="ECO:0007669"/>
    <property type="project" value="UniProtKB-KW"/>
</dbReference>
<feature type="chain" id="PRO_5029657603" evidence="10">
    <location>
        <begin position="21"/>
        <end position="347"/>
    </location>
</feature>
<keyword evidence="12" id="KW-1185">Reference proteome</keyword>
<evidence type="ECO:0000256" key="3">
    <source>
        <dbReference type="ARBA" id="ARBA00022729"/>
    </source>
</evidence>
<dbReference type="PROSITE" id="PS00639">
    <property type="entry name" value="THIOL_PROTEASE_HIS"/>
    <property type="match status" value="1"/>
</dbReference>
<keyword evidence="7" id="KW-1015">Disulfide bond</keyword>
<dbReference type="InterPro" id="IPR038765">
    <property type="entry name" value="Papain-like_cys_pep_sf"/>
</dbReference>
<dbReference type="PANTHER" id="PTHR12411">
    <property type="entry name" value="CYSTEINE PROTEASE FAMILY C1-RELATED"/>
    <property type="match status" value="1"/>
</dbReference>
<dbReference type="InterPro" id="IPR025660">
    <property type="entry name" value="Pept_his_AS"/>
</dbReference>
<dbReference type="InterPro" id="IPR025661">
    <property type="entry name" value="Pept_asp_AS"/>
</dbReference>
<dbReference type="PRINTS" id="PR00705">
    <property type="entry name" value="PAPAIN"/>
</dbReference>
<dbReference type="OrthoDB" id="10058785at2759"/>
<evidence type="ECO:0000256" key="8">
    <source>
        <dbReference type="ARBA" id="ARBA00023180"/>
    </source>
</evidence>
<dbReference type="PROSITE" id="PS00640">
    <property type="entry name" value="THIOL_PROTEASE_ASN"/>
    <property type="match status" value="1"/>
</dbReference>
<keyword evidence="2" id="KW-0645">Protease</keyword>
<evidence type="ECO:0000259" key="11">
    <source>
        <dbReference type="SMART" id="SM00645"/>
    </source>
</evidence>
<dbReference type="Pfam" id="PF00112">
    <property type="entry name" value="Peptidase_C1"/>
    <property type="match status" value="1"/>
</dbReference>